<comment type="catalytic activity">
    <reaction evidence="9">
        <text>a 5'-end NAD(+)-phospho-ribonucleoside in mRNA + H2O = a 5'-end phospho-adenosine-phospho-ribonucleoside in mRNA + beta-nicotinamide D-ribonucleotide + 2 H(+)</text>
        <dbReference type="Rhea" id="RHEA:60876"/>
        <dbReference type="Rhea" id="RHEA-COMP:15698"/>
        <dbReference type="Rhea" id="RHEA-COMP:15719"/>
        <dbReference type="ChEBI" id="CHEBI:14649"/>
        <dbReference type="ChEBI" id="CHEBI:15377"/>
        <dbReference type="ChEBI" id="CHEBI:15378"/>
        <dbReference type="ChEBI" id="CHEBI:144029"/>
        <dbReference type="ChEBI" id="CHEBI:144051"/>
    </reaction>
    <physiologicalReaction direction="left-to-right" evidence="9">
        <dbReference type="Rhea" id="RHEA:60877"/>
    </physiologicalReaction>
</comment>
<evidence type="ECO:0000256" key="2">
    <source>
        <dbReference type="ARBA" id="ARBA00001947"/>
    </source>
</evidence>
<comment type="caution">
    <text evidence="11">The sequence shown here is derived from an EMBL/GenBank/DDBJ whole genome shotgun (WGS) entry which is preliminary data.</text>
</comment>
<evidence type="ECO:0000256" key="9">
    <source>
        <dbReference type="ARBA" id="ARBA00023679"/>
    </source>
</evidence>
<dbReference type="PANTHER" id="PTHR42904:SF6">
    <property type="entry name" value="NAD-CAPPED RNA HYDROLASE NUDT12"/>
    <property type="match status" value="1"/>
</dbReference>
<evidence type="ECO:0000256" key="1">
    <source>
        <dbReference type="ARBA" id="ARBA00001946"/>
    </source>
</evidence>
<keyword evidence="8" id="KW-0520">NAD</keyword>
<dbReference type="EC" id="3.6.1.22" evidence="4"/>
<keyword evidence="5" id="KW-0479">Metal-binding</keyword>
<organism evidence="11 12">
    <name type="scientific">Arthrobacter halodurans</name>
    <dbReference type="NCBI Taxonomy" id="516699"/>
    <lineage>
        <taxon>Bacteria</taxon>
        <taxon>Bacillati</taxon>
        <taxon>Actinomycetota</taxon>
        <taxon>Actinomycetes</taxon>
        <taxon>Micrococcales</taxon>
        <taxon>Micrococcaceae</taxon>
        <taxon>Arthrobacter</taxon>
    </lineage>
</organism>
<keyword evidence="12" id="KW-1185">Reference proteome</keyword>
<evidence type="ECO:0000256" key="4">
    <source>
        <dbReference type="ARBA" id="ARBA00012381"/>
    </source>
</evidence>
<dbReference type="CDD" id="cd03429">
    <property type="entry name" value="NUDIX_NADH_pyrophosphatase_Nudt13"/>
    <property type="match status" value="1"/>
</dbReference>
<comment type="cofactor">
    <cofactor evidence="1">
        <name>Mg(2+)</name>
        <dbReference type="ChEBI" id="CHEBI:18420"/>
    </cofactor>
</comment>
<evidence type="ECO:0000256" key="3">
    <source>
        <dbReference type="ARBA" id="ARBA00009595"/>
    </source>
</evidence>
<feature type="domain" description="Nudix hydrolase" evidence="10">
    <location>
        <begin position="183"/>
        <end position="307"/>
    </location>
</feature>
<reference evidence="11 12" key="1">
    <citation type="submission" date="2024-09" db="EMBL/GenBank/DDBJ databases">
        <authorList>
            <person name="Salinas-Garcia M.A."/>
            <person name="Prieme A."/>
        </authorList>
    </citation>
    <scope>NUCLEOTIDE SEQUENCE [LARGE SCALE GENOMIC DNA]</scope>
    <source>
        <strain evidence="11 12">DSM 21081</strain>
    </source>
</reference>
<dbReference type="Gene3D" id="3.90.79.20">
    <property type="match status" value="1"/>
</dbReference>
<evidence type="ECO:0000256" key="8">
    <source>
        <dbReference type="ARBA" id="ARBA00023027"/>
    </source>
</evidence>
<dbReference type="InterPro" id="IPR050241">
    <property type="entry name" value="NAD-cap_RNA_hydrolase_NudC"/>
</dbReference>
<dbReference type="Gene3D" id="3.90.79.10">
    <property type="entry name" value="Nucleoside Triphosphate Pyrophosphohydrolase"/>
    <property type="match status" value="1"/>
</dbReference>
<dbReference type="InterPro" id="IPR015376">
    <property type="entry name" value="Znr_NADH_PPase"/>
</dbReference>
<dbReference type="Pfam" id="PF09296">
    <property type="entry name" value="NUDIX-like"/>
    <property type="match status" value="1"/>
</dbReference>
<evidence type="ECO:0000256" key="5">
    <source>
        <dbReference type="ARBA" id="ARBA00022723"/>
    </source>
</evidence>
<dbReference type="InterPro" id="IPR000086">
    <property type="entry name" value="NUDIX_hydrolase_dom"/>
</dbReference>
<evidence type="ECO:0000313" key="12">
    <source>
        <dbReference type="Proteomes" id="UP001575652"/>
    </source>
</evidence>
<evidence type="ECO:0000259" key="10">
    <source>
        <dbReference type="PROSITE" id="PS51462"/>
    </source>
</evidence>
<dbReference type="RefSeq" id="WP_373972756.1">
    <property type="nucleotide sequence ID" value="NZ_JBHDLJ010000012.1"/>
</dbReference>
<dbReference type="InterPro" id="IPR015375">
    <property type="entry name" value="NADH_PPase-like_N"/>
</dbReference>
<dbReference type="InterPro" id="IPR020084">
    <property type="entry name" value="NUDIX_hydrolase_CS"/>
</dbReference>
<dbReference type="InterPro" id="IPR015797">
    <property type="entry name" value="NUDIX_hydrolase-like_dom_sf"/>
</dbReference>
<dbReference type="NCBIfam" id="NF001299">
    <property type="entry name" value="PRK00241.1"/>
    <property type="match status" value="1"/>
</dbReference>
<evidence type="ECO:0000256" key="6">
    <source>
        <dbReference type="ARBA" id="ARBA00022801"/>
    </source>
</evidence>
<sequence length="328" mass="34561">MTFRQPAPATSVLGPGRDADGVSADPFPLLADLPLARGAVDRGCERRADEAWLPGLLESPATRALVLVGGRAPVVDGALALTGPAELPPAENLVYLGRVDGTEVVLADLAEVPGGFAEGVDWLGLRDVAAGLSARDAGLFVEAVAIANWHATHRHCPRCGAATETVQSGWVRRCPADGSLHFPRTDPAIIVAITDAQDRLLLGANAQWGGSRFSTLAGFVEPGESLEAAVVREVAEESGVAVHSPRYAGSQPWPFPASLMLGFTAVADATDTVPDGHEIVDLRWFTRDQLAREVRDGTITVPAGVSIARALVEQWYGAPLPEPRQLEN</sequence>
<keyword evidence="7" id="KW-0460">Magnesium</keyword>
<proteinExistence type="inferred from homology"/>
<accession>A0ABV4UQS1</accession>
<dbReference type="PANTHER" id="PTHR42904">
    <property type="entry name" value="NUDIX HYDROLASE, NUDC SUBFAMILY"/>
    <property type="match status" value="1"/>
</dbReference>
<dbReference type="PROSITE" id="PS51462">
    <property type="entry name" value="NUDIX"/>
    <property type="match status" value="1"/>
</dbReference>
<evidence type="ECO:0000313" key="11">
    <source>
        <dbReference type="EMBL" id="MFB0835581.1"/>
    </source>
</evidence>
<dbReference type="Proteomes" id="UP001575652">
    <property type="component" value="Unassembled WGS sequence"/>
</dbReference>
<name>A0ABV4UQS1_9MICC</name>
<evidence type="ECO:0000256" key="7">
    <source>
        <dbReference type="ARBA" id="ARBA00022842"/>
    </source>
</evidence>
<dbReference type="Pfam" id="PF00293">
    <property type="entry name" value="NUDIX"/>
    <property type="match status" value="1"/>
</dbReference>
<comment type="cofactor">
    <cofactor evidence="2">
        <name>Zn(2+)</name>
        <dbReference type="ChEBI" id="CHEBI:29105"/>
    </cofactor>
</comment>
<comment type="similarity">
    <text evidence="3">Belongs to the Nudix hydrolase family. NudC subfamily.</text>
</comment>
<dbReference type="InterPro" id="IPR049734">
    <property type="entry name" value="NudC-like_C"/>
</dbReference>
<dbReference type="EMBL" id="JBHDLJ010000012">
    <property type="protein sequence ID" value="MFB0835581.1"/>
    <property type="molecule type" value="Genomic_DNA"/>
</dbReference>
<dbReference type="PROSITE" id="PS00893">
    <property type="entry name" value="NUDIX_BOX"/>
    <property type="match status" value="1"/>
</dbReference>
<dbReference type="Pfam" id="PF09297">
    <property type="entry name" value="Zn_ribbon_NUD"/>
    <property type="match status" value="1"/>
</dbReference>
<dbReference type="GO" id="GO:0016787">
    <property type="term" value="F:hydrolase activity"/>
    <property type="evidence" value="ECO:0007669"/>
    <property type="project" value="UniProtKB-KW"/>
</dbReference>
<dbReference type="SUPFAM" id="SSF55811">
    <property type="entry name" value="Nudix"/>
    <property type="match status" value="1"/>
</dbReference>
<keyword evidence="6 11" id="KW-0378">Hydrolase</keyword>
<gene>
    <name evidence="11" type="primary">nudC</name>
    <name evidence="11" type="ORF">ACETWP_13395</name>
</gene>
<protein>
    <recommendedName>
        <fullName evidence="4">NAD(+) diphosphatase</fullName>
        <ecNumber evidence="4">3.6.1.22</ecNumber>
    </recommendedName>
</protein>